<dbReference type="AlphaFoldDB" id="A1CBU0"/>
<keyword evidence="3" id="KW-1185">Reference proteome</keyword>
<proteinExistence type="predicted"/>
<dbReference type="GeneID" id="4706692"/>
<sequence>MSVGKHYADSTVPLETPATRPKINNFRRTTATPRSPNKTQVERTRRIKDSNLKVTIHLDLVAEVDIKITAQLYGDIVVGLL</sequence>
<feature type="compositionally biased region" description="Polar residues" evidence="1">
    <location>
        <begin position="26"/>
        <end position="39"/>
    </location>
</feature>
<reference evidence="2 3" key="1">
    <citation type="journal article" date="2008" name="PLoS Genet.">
        <title>Genomic islands in the pathogenic filamentous fungus Aspergillus fumigatus.</title>
        <authorList>
            <person name="Fedorova N.D."/>
            <person name="Khaldi N."/>
            <person name="Joardar V.S."/>
            <person name="Maiti R."/>
            <person name="Amedeo P."/>
            <person name="Anderson M.J."/>
            <person name="Crabtree J."/>
            <person name="Silva J.C."/>
            <person name="Badger J.H."/>
            <person name="Albarraq A."/>
            <person name="Angiuoli S."/>
            <person name="Bussey H."/>
            <person name="Bowyer P."/>
            <person name="Cotty P.J."/>
            <person name="Dyer P.S."/>
            <person name="Egan A."/>
            <person name="Galens K."/>
            <person name="Fraser-Liggett C.M."/>
            <person name="Haas B.J."/>
            <person name="Inman J.M."/>
            <person name="Kent R."/>
            <person name="Lemieux S."/>
            <person name="Malavazi I."/>
            <person name="Orvis J."/>
            <person name="Roemer T."/>
            <person name="Ronning C.M."/>
            <person name="Sundaram J.P."/>
            <person name="Sutton G."/>
            <person name="Turner G."/>
            <person name="Venter J.C."/>
            <person name="White O.R."/>
            <person name="Whitty B.R."/>
            <person name="Youngman P."/>
            <person name="Wolfe K.H."/>
            <person name="Goldman G.H."/>
            <person name="Wortman J.R."/>
            <person name="Jiang B."/>
            <person name="Denning D.W."/>
            <person name="Nierman W.C."/>
        </authorList>
    </citation>
    <scope>NUCLEOTIDE SEQUENCE [LARGE SCALE GENOMIC DNA]</scope>
    <source>
        <strain evidence="3">ATCC 1007 / CBS 513.65 / DSM 816 / NCTC 3887 / NRRL 1</strain>
    </source>
</reference>
<dbReference type="EMBL" id="DS027049">
    <property type="protein sequence ID" value="EAW13208.1"/>
    <property type="molecule type" value="Genomic_DNA"/>
</dbReference>
<evidence type="ECO:0000256" key="1">
    <source>
        <dbReference type="SAM" id="MobiDB-lite"/>
    </source>
</evidence>
<protein>
    <submittedName>
        <fullName evidence="2">Uncharacterized protein</fullName>
    </submittedName>
</protein>
<accession>A1CBU0</accession>
<evidence type="ECO:0000313" key="2">
    <source>
        <dbReference type="EMBL" id="EAW13208.1"/>
    </source>
</evidence>
<dbReference type="HOGENOM" id="CLU_2573458_0_0_1"/>
<dbReference type="RefSeq" id="XP_001274634.1">
    <property type="nucleotide sequence ID" value="XM_001274633.1"/>
</dbReference>
<name>A1CBU0_ASPCL</name>
<dbReference type="OrthoDB" id="2279190at2759"/>
<dbReference type="KEGG" id="act:ACLA_016540"/>
<organism evidence="2 3">
    <name type="scientific">Aspergillus clavatus (strain ATCC 1007 / CBS 513.65 / DSM 816 / NCTC 3887 / NRRL 1 / QM 1276 / 107)</name>
    <dbReference type="NCBI Taxonomy" id="344612"/>
    <lineage>
        <taxon>Eukaryota</taxon>
        <taxon>Fungi</taxon>
        <taxon>Dikarya</taxon>
        <taxon>Ascomycota</taxon>
        <taxon>Pezizomycotina</taxon>
        <taxon>Eurotiomycetes</taxon>
        <taxon>Eurotiomycetidae</taxon>
        <taxon>Eurotiales</taxon>
        <taxon>Aspergillaceae</taxon>
        <taxon>Aspergillus</taxon>
        <taxon>Aspergillus subgen. Fumigati</taxon>
    </lineage>
</organism>
<dbReference type="Proteomes" id="UP000006701">
    <property type="component" value="Unassembled WGS sequence"/>
</dbReference>
<feature type="region of interest" description="Disordered" evidence="1">
    <location>
        <begin position="1"/>
        <end position="43"/>
    </location>
</feature>
<dbReference type="VEuPathDB" id="FungiDB:ACLA_016540"/>
<evidence type="ECO:0000313" key="3">
    <source>
        <dbReference type="Proteomes" id="UP000006701"/>
    </source>
</evidence>
<gene>
    <name evidence="2" type="ORF">ACLA_016540</name>
</gene>